<sequence>MDPREDPFFTTLLHEGPTLGSQYFESPYSSQICLESQTESQSIVQTEPATKKLRGSNFTIDEDIMLVSAWLNTSLDAVHGNDQKNQTFWKRVWECFHSNKTFVSERNETSLMHRWSNIQKLTNKFCGFLAQIESMHQSGITEQDKITKAKEMYREFSKGSPFQFEHCWKLLKDQPKWFAFLGEKKKPARARNGAAPAAPSPELINPEDDAPNDTVVEMERPTGTKKEKKRKFDEQASAPVVKLLNAIHEQRKSTSEKKLEMLEKSYGIQAEKTRLEQLKEEERIMTMNTTVDIVVDGRGRWVWPILRQQFWFILSVGTFRRYPECVAVLWSSVIVWCSYWWRCDACGLVGGAAFDWGLLLVAVSVGLLGPAVLHGGGIRLF</sequence>
<keyword evidence="2" id="KW-1185">Reference proteome</keyword>
<name>A0ACB7ZCN4_9ERIC</name>
<organism evidence="1 2">
    <name type="scientific">Vaccinium darrowii</name>
    <dbReference type="NCBI Taxonomy" id="229202"/>
    <lineage>
        <taxon>Eukaryota</taxon>
        <taxon>Viridiplantae</taxon>
        <taxon>Streptophyta</taxon>
        <taxon>Embryophyta</taxon>
        <taxon>Tracheophyta</taxon>
        <taxon>Spermatophyta</taxon>
        <taxon>Magnoliopsida</taxon>
        <taxon>eudicotyledons</taxon>
        <taxon>Gunneridae</taxon>
        <taxon>Pentapetalae</taxon>
        <taxon>asterids</taxon>
        <taxon>Ericales</taxon>
        <taxon>Ericaceae</taxon>
        <taxon>Vaccinioideae</taxon>
        <taxon>Vaccinieae</taxon>
        <taxon>Vaccinium</taxon>
    </lineage>
</organism>
<reference evidence="1 2" key="1">
    <citation type="journal article" date="2021" name="Hortic Res">
        <title>High-quality reference genome and annotation aids understanding of berry development for evergreen blueberry (Vaccinium darrowii).</title>
        <authorList>
            <person name="Yu J."/>
            <person name="Hulse-Kemp A.M."/>
            <person name="Babiker E."/>
            <person name="Staton M."/>
        </authorList>
    </citation>
    <scope>NUCLEOTIDE SEQUENCE [LARGE SCALE GENOMIC DNA]</scope>
    <source>
        <strain evidence="2">cv. NJ 8807/NJ 8810</strain>
        <tissue evidence="1">Young leaf</tissue>
    </source>
</reference>
<protein>
    <submittedName>
        <fullName evidence="1">Uncharacterized protein</fullName>
    </submittedName>
</protein>
<evidence type="ECO:0000313" key="2">
    <source>
        <dbReference type="Proteomes" id="UP000828048"/>
    </source>
</evidence>
<comment type="caution">
    <text evidence="1">The sequence shown here is derived from an EMBL/GenBank/DDBJ whole genome shotgun (WGS) entry which is preliminary data.</text>
</comment>
<dbReference type="Proteomes" id="UP000828048">
    <property type="component" value="Chromosome 12"/>
</dbReference>
<dbReference type="EMBL" id="CM037162">
    <property type="protein sequence ID" value="KAH7863515.1"/>
    <property type="molecule type" value="Genomic_DNA"/>
</dbReference>
<gene>
    <name evidence="1" type="ORF">Vadar_018466</name>
</gene>
<accession>A0ACB7ZCN4</accession>
<evidence type="ECO:0000313" key="1">
    <source>
        <dbReference type="EMBL" id="KAH7863515.1"/>
    </source>
</evidence>
<proteinExistence type="predicted"/>